<dbReference type="AlphaFoldDB" id="A0A2P6NU58"/>
<dbReference type="OrthoDB" id="10062280at2759"/>
<dbReference type="PANTHER" id="PTHR15045:SF1">
    <property type="entry name" value="FUCOSE-1-PHOSPHATE GUANYLYLTRANSFERASE"/>
    <property type="match status" value="1"/>
</dbReference>
<keyword evidence="1" id="KW-0808">Transferase</keyword>
<evidence type="ECO:0000256" key="4">
    <source>
        <dbReference type="SAM" id="Phobius"/>
    </source>
</evidence>
<evidence type="ECO:0000256" key="2">
    <source>
        <dbReference type="ARBA" id="ARBA00022741"/>
    </source>
</evidence>
<feature type="domain" description="GDP-fucose pyrophosphorylase" evidence="6">
    <location>
        <begin position="243"/>
        <end position="647"/>
    </location>
</feature>
<feature type="transmembrane region" description="Helical" evidence="4">
    <location>
        <begin position="105"/>
        <end position="138"/>
    </location>
</feature>
<dbReference type="InterPro" id="IPR012887">
    <property type="entry name" value="GDP_fucose_pyrophosphorylase"/>
</dbReference>
<keyword evidence="2" id="KW-0547">Nucleotide-binding</keyword>
<keyword evidence="4" id="KW-0812">Transmembrane</keyword>
<accession>A0A2P6NU58</accession>
<evidence type="ECO:0000256" key="3">
    <source>
        <dbReference type="ARBA" id="ARBA00022840"/>
    </source>
</evidence>
<evidence type="ECO:0000313" key="7">
    <source>
        <dbReference type="EMBL" id="PRP87398.1"/>
    </source>
</evidence>
<dbReference type="Pfam" id="PF00288">
    <property type="entry name" value="GHMP_kinases_N"/>
    <property type="match status" value="1"/>
</dbReference>
<dbReference type="PANTHER" id="PTHR15045">
    <property type="entry name" value="FUCOSE-1-PHOSPHATE GUANYLYLTRANSFERASE"/>
    <property type="match status" value="1"/>
</dbReference>
<dbReference type="GO" id="GO:0042350">
    <property type="term" value="P:GDP-L-fucose biosynthetic process"/>
    <property type="evidence" value="ECO:0007669"/>
    <property type="project" value="UniProtKB-ARBA"/>
</dbReference>
<keyword evidence="8" id="KW-1185">Reference proteome</keyword>
<evidence type="ECO:0000256" key="1">
    <source>
        <dbReference type="ARBA" id="ARBA00022679"/>
    </source>
</evidence>
<proteinExistence type="predicted"/>
<dbReference type="InterPro" id="IPR006204">
    <property type="entry name" value="GHMP_kinase_N_dom"/>
</dbReference>
<keyword evidence="4" id="KW-1133">Transmembrane helix</keyword>
<dbReference type="GO" id="GO:0016772">
    <property type="term" value="F:transferase activity, transferring phosphorus-containing groups"/>
    <property type="evidence" value="ECO:0007669"/>
    <property type="project" value="InterPro"/>
</dbReference>
<dbReference type="EMBL" id="MDYQ01000020">
    <property type="protein sequence ID" value="PRP87398.1"/>
    <property type="molecule type" value="Genomic_DNA"/>
</dbReference>
<evidence type="ECO:0000313" key="8">
    <source>
        <dbReference type="Proteomes" id="UP000241769"/>
    </source>
</evidence>
<dbReference type="InterPro" id="IPR020568">
    <property type="entry name" value="Ribosomal_Su5_D2-typ_SF"/>
</dbReference>
<organism evidence="7 8">
    <name type="scientific">Planoprotostelium fungivorum</name>
    <dbReference type="NCBI Taxonomy" id="1890364"/>
    <lineage>
        <taxon>Eukaryota</taxon>
        <taxon>Amoebozoa</taxon>
        <taxon>Evosea</taxon>
        <taxon>Variosea</taxon>
        <taxon>Cavosteliida</taxon>
        <taxon>Cavosteliaceae</taxon>
        <taxon>Planoprotostelium</taxon>
    </lineage>
</organism>
<sequence length="1233" mass="137913">MSRTREELERIRLNGPRQAPLNERRKCCPAPEVVIGAALLGASVLFAILQNLFWTVPTFEADVPSSSVYVALVNGRWVTNDSEASSLKAALFRLSAVDGDSVWRVLTFFLILIWNPSVIFGTFVLFTALYVFAFVCLLRHMVSELTYTEEERQVFLQSLKCKEDEYSRIIDEDTTQHKTVITAIDEIQQGFYEDQIKQKVLSRELPERCEYHVIPDPKGPKIGCGGSTFVALRFLEQYYGSRTDNMKILLVHAGGYSKRLINHSISGKIFCPIPIQLSKSGAHISMLELKLIMFVHFPKKMLPGCYVTCADDIVLFGLQDLDFTQPGITALAHPSSISVGLGHASTRPLKCIRYLHKPTEDLMRQSGAIVGKDYDVFVDSSFFMDRNVCKMLLKFESHNTIDVELEAYGDFLQPLGEDATDTYFNNTRTTGGINHRLTELRQKIYDLFQSQKVQFQVIPLIPSLFVHLGTTEEYITHLTLDLPKFGFESCMGNHFYDGADPLSTRSDICLQRNIIGQKVQLGSQTVIEYSQLIPSEGLSIGSQSILSQVRLPEDIKQVPDQSFLHTIMLDGGNNDHHPTSFATIALGTSDDMKLSVSREDFISNGGKHLVLRGVPVSNILSRLGLSVDQVWDSTENVLSLWSAKLFPGQEGEGAMKYGTVTRTSLAASVKQRNLIGQTQFFREHHELDIIFQKLSRQFYDEVDANEWISSVPQLNWIVELLHRDQKDEEKWKHWCEQLDQLFTYCEDRLGNQNQLSKSRALFSLNTIIGGVTSNLPLDHPASEKFKERSKAGLQKAWNALRDLILSPFLTGLKRNPLEGANERPIGYFLDSHTQSLPLSPGIKANIALPARIVISGGWSDTPPYSLDHEGQCVNFAVTIEGKLPVNVTAEVIERPVVILTTVDGKSTAEFSVENLSSLFGYQPGESLALLKAAFCFTFFPQFCSHQVLGRDGASDIALSLLFRQLFGKGGISIRTEVDIPFGSGLGTSSILMLGVLRVLRKLVGIPWSNRLLSESSLEMDKEMNGVLAVEQMLTTGGGWQDQIGGGIDGLKFTLAKGIITSPESCFPQYYVETLKLDEKHLDFFNRHLLVVYTGLNRMAKTILYSVVDHWFIRKMDTVECKGHQSERVYEGRFISAQTEDEMYRVWEELGTLTTAVRGLNIRLEKAFSNPQLDSLFSALSDMVTGSHLIGAGSGGFVVGWLRKGETHERVASSIAVSHPEARVTKMALWQPSE</sequence>
<evidence type="ECO:0000259" key="6">
    <source>
        <dbReference type="Pfam" id="PF07959"/>
    </source>
</evidence>
<dbReference type="SUPFAM" id="SSF54211">
    <property type="entry name" value="Ribosomal protein S5 domain 2-like"/>
    <property type="match status" value="1"/>
</dbReference>
<dbReference type="InterPro" id="IPR036554">
    <property type="entry name" value="GHMP_kinase_C_sf"/>
</dbReference>
<dbReference type="STRING" id="1890364.A0A2P6NU58"/>
<dbReference type="InParanoid" id="A0A2P6NU58"/>
<evidence type="ECO:0000259" key="5">
    <source>
        <dbReference type="Pfam" id="PF00288"/>
    </source>
</evidence>
<dbReference type="SUPFAM" id="SSF55060">
    <property type="entry name" value="GHMP Kinase, C-terminal domain"/>
    <property type="match status" value="1"/>
</dbReference>
<reference evidence="7 8" key="1">
    <citation type="journal article" date="2018" name="Genome Biol. Evol.">
        <title>Multiple Roots of Fruiting Body Formation in Amoebozoa.</title>
        <authorList>
            <person name="Hillmann F."/>
            <person name="Forbes G."/>
            <person name="Novohradska S."/>
            <person name="Ferling I."/>
            <person name="Riege K."/>
            <person name="Groth M."/>
            <person name="Westermann M."/>
            <person name="Marz M."/>
            <person name="Spaller T."/>
            <person name="Winckler T."/>
            <person name="Schaap P."/>
            <person name="Glockner G."/>
        </authorList>
    </citation>
    <scope>NUCLEOTIDE SEQUENCE [LARGE SCALE GENOMIC DNA]</scope>
    <source>
        <strain evidence="7 8">Jena</strain>
    </source>
</reference>
<dbReference type="Proteomes" id="UP000241769">
    <property type="component" value="Unassembled WGS sequence"/>
</dbReference>
<dbReference type="Gene3D" id="3.30.230.120">
    <property type="match status" value="1"/>
</dbReference>
<comment type="caution">
    <text evidence="7">The sequence shown here is derived from an EMBL/GenBank/DDBJ whole genome shotgun (WGS) entry which is preliminary data.</text>
</comment>
<feature type="domain" description="GHMP kinase N-terminal" evidence="5">
    <location>
        <begin position="961"/>
        <end position="1025"/>
    </location>
</feature>
<dbReference type="GO" id="GO:0005524">
    <property type="term" value="F:ATP binding"/>
    <property type="evidence" value="ECO:0007669"/>
    <property type="project" value="UniProtKB-KW"/>
</dbReference>
<name>A0A2P6NU58_9EUKA</name>
<dbReference type="Pfam" id="PF07959">
    <property type="entry name" value="Fucose_pyrophosphorylase"/>
    <property type="match status" value="1"/>
</dbReference>
<keyword evidence="4" id="KW-0472">Membrane</keyword>
<protein>
    <submittedName>
        <fullName evidence="7">Uncharacterized protein</fullName>
    </submittedName>
</protein>
<gene>
    <name evidence="7" type="ORF">PROFUN_00609</name>
</gene>
<keyword evidence="3" id="KW-0067">ATP-binding</keyword>
<dbReference type="PRINTS" id="PR00959">
    <property type="entry name" value="MEVGALKINASE"/>
</dbReference>